<proteinExistence type="predicted"/>
<accession>A0A9N9Z8T7</accession>
<dbReference type="AlphaFoldDB" id="A0A9N9Z8T7"/>
<gene>
    <name evidence="2" type="ORF">CSOL1703_00016066</name>
</gene>
<protein>
    <submittedName>
        <fullName evidence="2">Uncharacterized protein</fullName>
    </submittedName>
</protein>
<sequence length="174" mass="18684">MKFSTVLAWASLALAAPTHPAIQTRDDNALCKIYGKVYKLEELVYSSKVKIVAAVEASVPDNAAKTAAAIEKELETINTAILKVFGTTKGEIAICWPALQQEEEPDVFTCFLEICSSTAQTSTDLQAILDSISGLSADVRKALGEQLGLLRFLTAPALESILGHCNKLTEQCPV</sequence>
<dbReference type="EMBL" id="CABFOC020000039">
    <property type="protein sequence ID" value="CAH0051169.1"/>
    <property type="molecule type" value="Genomic_DNA"/>
</dbReference>
<dbReference type="Proteomes" id="UP000775872">
    <property type="component" value="Unassembled WGS sequence"/>
</dbReference>
<feature type="signal peptide" evidence="1">
    <location>
        <begin position="1"/>
        <end position="15"/>
    </location>
</feature>
<evidence type="ECO:0000313" key="2">
    <source>
        <dbReference type="EMBL" id="CAH0051169.1"/>
    </source>
</evidence>
<name>A0A9N9Z8T7_9HYPO</name>
<reference evidence="3" key="1">
    <citation type="submission" date="2019-06" db="EMBL/GenBank/DDBJ databases">
        <authorList>
            <person name="Broberg M."/>
        </authorList>
    </citation>
    <scope>NUCLEOTIDE SEQUENCE [LARGE SCALE GENOMIC DNA]</scope>
</reference>
<evidence type="ECO:0000256" key="1">
    <source>
        <dbReference type="SAM" id="SignalP"/>
    </source>
</evidence>
<comment type="caution">
    <text evidence="2">The sequence shown here is derived from an EMBL/GenBank/DDBJ whole genome shotgun (WGS) entry which is preliminary data.</text>
</comment>
<reference evidence="2 3" key="2">
    <citation type="submission" date="2021-10" db="EMBL/GenBank/DDBJ databases">
        <authorList>
            <person name="Piombo E."/>
        </authorList>
    </citation>
    <scope>NUCLEOTIDE SEQUENCE [LARGE SCALE GENOMIC DNA]</scope>
</reference>
<keyword evidence="3" id="KW-1185">Reference proteome</keyword>
<evidence type="ECO:0000313" key="3">
    <source>
        <dbReference type="Proteomes" id="UP000775872"/>
    </source>
</evidence>
<keyword evidence="1" id="KW-0732">Signal</keyword>
<organism evidence="2 3">
    <name type="scientific">Clonostachys solani</name>
    <dbReference type="NCBI Taxonomy" id="160281"/>
    <lineage>
        <taxon>Eukaryota</taxon>
        <taxon>Fungi</taxon>
        <taxon>Dikarya</taxon>
        <taxon>Ascomycota</taxon>
        <taxon>Pezizomycotina</taxon>
        <taxon>Sordariomycetes</taxon>
        <taxon>Hypocreomycetidae</taxon>
        <taxon>Hypocreales</taxon>
        <taxon>Bionectriaceae</taxon>
        <taxon>Clonostachys</taxon>
    </lineage>
</organism>
<dbReference type="OrthoDB" id="5129094at2759"/>
<feature type="chain" id="PRO_5040314799" evidence="1">
    <location>
        <begin position="16"/>
        <end position="174"/>
    </location>
</feature>